<gene>
    <name evidence="9" type="ORF">DCC35_02030</name>
</gene>
<dbReference type="InterPro" id="IPR053935">
    <property type="entry name" value="VKGC_lumenal_dom"/>
</dbReference>
<protein>
    <submittedName>
        <fullName evidence="9">HTTM domain-containing protein</fullName>
    </submittedName>
</protein>
<evidence type="ECO:0000256" key="5">
    <source>
        <dbReference type="ARBA" id="ARBA00023157"/>
    </source>
</evidence>
<reference evidence="9 10" key="1">
    <citation type="submission" date="2018-04" db="EMBL/GenBank/DDBJ databases">
        <title>Complete genome uncultured novel isolate.</title>
        <authorList>
            <person name="Merlino G."/>
        </authorList>
    </citation>
    <scope>NUCLEOTIDE SEQUENCE [LARGE SCALE GENOMIC DNA]</scope>
    <source>
        <strain evidence="10">R1DC9</strain>
    </source>
</reference>
<evidence type="ECO:0000256" key="4">
    <source>
        <dbReference type="ARBA" id="ARBA00023136"/>
    </source>
</evidence>
<dbReference type="InterPro" id="IPR053934">
    <property type="entry name" value="HTTM_dom"/>
</dbReference>
<dbReference type="SMART" id="SM00752">
    <property type="entry name" value="HTTM"/>
    <property type="match status" value="1"/>
</dbReference>
<dbReference type="GO" id="GO:0008488">
    <property type="term" value="F:gamma-glutamyl carboxylase activity"/>
    <property type="evidence" value="ECO:0007669"/>
    <property type="project" value="InterPro"/>
</dbReference>
<dbReference type="AlphaFoldDB" id="A0A4D7K2K9"/>
<dbReference type="RefSeq" id="WP_137089215.1">
    <property type="nucleotide sequence ID" value="NZ_CP028923.1"/>
</dbReference>
<sequence>MINRFKNIKSWLEQPSSIAPLITFRVLFGAVMVFSIIRFYLNGWVDEFYIDPDFHFKFFGFYWIQEPSSALVLYSLYSLLLLSAIGITLGLFYRFSSAAFFILFTYFELLDATYYLNHYYFISLMAFLMIWFPANRYLSVDAFIWPKIKTKQISRWPILVIQMQLGIVYFMAGVAKLNYDWLVNAMPLKIWLPAKSNLPVIGDFLKYTSVAYVFSWFGAVYDLLVPFALSYKRTRVAAYFAVVVFHVTTAALFQIGMFPYIMIMLTLIFFPSKYHERVIFWRSNLPNISSKTNDFKIPKLSVIALSLYFVFQIVFPFRYSLYDGKLFWTEQGYRFSWRVMLMEKAGYATFYIHNKETGKYTVVDNSQFLTPFQEKMMATQPDFIIQYADYLEEVYKKKYNKNDLRVTADVYVTLNGRRSKLFIDPSVDLSDLEDSWKPKKWILPYNNNSVDEKS</sequence>
<dbReference type="OrthoDB" id="341137at2"/>
<feature type="transmembrane region" description="Helical" evidence="7">
    <location>
        <begin position="237"/>
        <end position="270"/>
    </location>
</feature>
<comment type="subcellular location">
    <subcellularLocation>
        <location evidence="1">Endomembrane system</location>
        <topology evidence="1">Multi-pass membrane protein</topology>
    </subcellularLocation>
</comment>
<feature type="domain" description="HTTM-like" evidence="8">
    <location>
        <begin position="13"/>
        <end position="274"/>
    </location>
</feature>
<keyword evidence="3 7" id="KW-1133">Transmembrane helix</keyword>
<dbReference type="EMBL" id="CP028923">
    <property type="protein sequence ID" value="QCK13618.1"/>
    <property type="molecule type" value="Genomic_DNA"/>
</dbReference>
<dbReference type="Pfam" id="PF22777">
    <property type="entry name" value="VKGC_lumenal_dom"/>
    <property type="match status" value="1"/>
</dbReference>
<dbReference type="PANTHER" id="PTHR12639">
    <property type="entry name" value="VITAMIN K-DEPENDENT GAMMA-CARBOXYLASE"/>
    <property type="match status" value="1"/>
</dbReference>
<dbReference type="GO" id="GO:0012505">
    <property type="term" value="C:endomembrane system"/>
    <property type="evidence" value="ECO:0007669"/>
    <property type="project" value="UniProtKB-SubCell"/>
</dbReference>
<dbReference type="Pfam" id="PF05090">
    <property type="entry name" value="HTTM"/>
    <property type="match status" value="1"/>
</dbReference>
<feature type="transmembrane region" description="Helical" evidence="7">
    <location>
        <begin position="204"/>
        <end position="225"/>
    </location>
</feature>
<feature type="transmembrane region" description="Helical" evidence="7">
    <location>
        <begin position="300"/>
        <end position="321"/>
    </location>
</feature>
<dbReference type="GO" id="GO:0019842">
    <property type="term" value="F:vitamin binding"/>
    <property type="evidence" value="ECO:0007669"/>
    <property type="project" value="TreeGrafter"/>
</dbReference>
<evidence type="ECO:0000256" key="3">
    <source>
        <dbReference type="ARBA" id="ARBA00022989"/>
    </source>
</evidence>
<proteinExistence type="predicted"/>
<accession>A0A4D7K2K9</accession>
<dbReference type="PANTHER" id="PTHR12639:SF7">
    <property type="entry name" value="HTTM DOMAIN-CONTAINING PROTEIN"/>
    <property type="match status" value="1"/>
</dbReference>
<evidence type="ECO:0000256" key="1">
    <source>
        <dbReference type="ARBA" id="ARBA00004127"/>
    </source>
</evidence>
<evidence type="ECO:0000259" key="8">
    <source>
        <dbReference type="SMART" id="SM00752"/>
    </source>
</evidence>
<keyword evidence="6" id="KW-0456">Lyase</keyword>
<evidence type="ECO:0000313" key="10">
    <source>
        <dbReference type="Proteomes" id="UP000298616"/>
    </source>
</evidence>
<name>A0A4D7K2K9_9BACT</name>
<dbReference type="Proteomes" id="UP000298616">
    <property type="component" value="Chromosome"/>
</dbReference>
<keyword evidence="4 7" id="KW-0472">Membrane</keyword>
<keyword evidence="5" id="KW-1015">Disulfide bond</keyword>
<feature type="transmembrane region" description="Helical" evidence="7">
    <location>
        <begin position="158"/>
        <end position="179"/>
    </location>
</feature>
<organism evidence="9 10">
    <name type="scientific">Mangrovivirga cuniculi</name>
    <dbReference type="NCBI Taxonomy" id="2715131"/>
    <lineage>
        <taxon>Bacteria</taxon>
        <taxon>Pseudomonadati</taxon>
        <taxon>Bacteroidota</taxon>
        <taxon>Cytophagia</taxon>
        <taxon>Cytophagales</taxon>
        <taxon>Mangrovivirgaceae</taxon>
        <taxon>Mangrovivirga</taxon>
    </lineage>
</organism>
<dbReference type="InterPro" id="IPR011020">
    <property type="entry name" value="HTTM-like"/>
</dbReference>
<dbReference type="KEGG" id="fpf:DCC35_02030"/>
<feature type="transmembrane region" description="Helical" evidence="7">
    <location>
        <begin position="89"/>
        <end position="107"/>
    </location>
</feature>
<dbReference type="InterPro" id="IPR007782">
    <property type="entry name" value="VKG_COase"/>
</dbReference>
<evidence type="ECO:0000256" key="2">
    <source>
        <dbReference type="ARBA" id="ARBA00022692"/>
    </source>
</evidence>
<feature type="transmembrane region" description="Helical" evidence="7">
    <location>
        <begin position="61"/>
        <end position="82"/>
    </location>
</feature>
<evidence type="ECO:0000313" key="9">
    <source>
        <dbReference type="EMBL" id="QCK13618.1"/>
    </source>
</evidence>
<feature type="transmembrane region" description="Helical" evidence="7">
    <location>
        <begin position="119"/>
        <end position="138"/>
    </location>
</feature>
<evidence type="ECO:0000256" key="6">
    <source>
        <dbReference type="ARBA" id="ARBA00023239"/>
    </source>
</evidence>
<feature type="transmembrane region" description="Helical" evidence="7">
    <location>
        <begin position="21"/>
        <end position="41"/>
    </location>
</feature>
<keyword evidence="10" id="KW-1185">Reference proteome</keyword>
<keyword evidence="2 7" id="KW-0812">Transmembrane</keyword>
<evidence type="ECO:0000256" key="7">
    <source>
        <dbReference type="SAM" id="Phobius"/>
    </source>
</evidence>